<keyword evidence="4" id="KW-0067">ATP-binding</keyword>
<dbReference type="NCBIfam" id="NF005898">
    <property type="entry name" value="PRK07868.1"/>
    <property type="match status" value="1"/>
</dbReference>
<accession>A0ABP8J983</accession>
<evidence type="ECO:0000259" key="6">
    <source>
        <dbReference type="Pfam" id="PF00501"/>
    </source>
</evidence>
<gene>
    <name evidence="7" type="ORF">GCM10023147_11300</name>
</gene>
<name>A0ABP8J983_9ACTN</name>
<keyword evidence="3" id="KW-0547">Nucleotide-binding</keyword>
<evidence type="ECO:0000313" key="7">
    <source>
        <dbReference type="EMBL" id="GAA4387174.1"/>
    </source>
</evidence>
<comment type="similarity">
    <text evidence="1">Belongs to the ATP-dependent AMP-binding enzyme family.</text>
</comment>
<dbReference type="PANTHER" id="PTHR43107:SF15">
    <property type="entry name" value="FATTY ACID TRANSPORT PROTEIN 3, ISOFORM A"/>
    <property type="match status" value="1"/>
</dbReference>
<evidence type="ECO:0000313" key="8">
    <source>
        <dbReference type="Proteomes" id="UP001500635"/>
    </source>
</evidence>
<protein>
    <submittedName>
        <fullName evidence="7">Acyl-CoA synthetase</fullName>
    </submittedName>
</protein>
<dbReference type="Proteomes" id="UP001500635">
    <property type="component" value="Unassembled WGS sequence"/>
</dbReference>
<dbReference type="Gene3D" id="3.40.50.1820">
    <property type="entry name" value="alpha/beta hydrolase"/>
    <property type="match status" value="1"/>
</dbReference>
<dbReference type="InterPro" id="IPR029058">
    <property type="entry name" value="AB_hydrolase_fold"/>
</dbReference>
<feature type="region of interest" description="Disordered" evidence="5">
    <location>
        <begin position="907"/>
        <end position="954"/>
    </location>
</feature>
<comment type="caution">
    <text evidence="7">The sequence shown here is derived from an EMBL/GenBank/DDBJ whole genome shotgun (WGS) entry which is preliminary data.</text>
</comment>
<evidence type="ECO:0000256" key="2">
    <source>
        <dbReference type="ARBA" id="ARBA00022598"/>
    </source>
</evidence>
<dbReference type="InterPro" id="IPR000873">
    <property type="entry name" value="AMP-dep_synth/lig_dom"/>
</dbReference>
<reference evidence="8" key="1">
    <citation type="journal article" date="2019" name="Int. J. Syst. Evol. Microbiol.">
        <title>The Global Catalogue of Microorganisms (GCM) 10K type strain sequencing project: providing services to taxonomists for standard genome sequencing and annotation.</title>
        <authorList>
            <consortium name="The Broad Institute Genomics Platform"/>
            <consortium name="The Broad Institute Genome Sequencing Center for Infectious Disease"/>
            <person name="Wu L."/>
            <person name="Ma J."/>
        </authorList>
    </citation>
    <scope>NUCLEOTIDE SEQUENCE [LARGE SCALE GENOMIC DNA]</scope>
    <source>
        <strain evidence="8">JCM 17688</strain>
    </source>
</reference>
<evidence type="ECO:0000256" key="3">
    <source>
        <dbReference type="ARBA" id="ARBA00022741"/>
    </source>
</evidence>
<sequence>MVDILGAVPGARTVAASVGRLADTARNGIEVLRLGGLETGAQPSPFDVVERSPMYRLRHYFPEDAHVDAAQTDTRPVVLLVPPLMVDANIFDVTDRGAVRVLRRAGIDPWVIDFGSPDREEGGLERNLADHVVAVSRAIDQISEHRGGRSVHLAGYSQGGMFSYQVAAYRRSRSVASIVTFGSPVDISSGMPLGAPPALVSKGADLLADHVFNRLYLPSWMVRRGFELLDPVKTVKSRIDFVMQLHDRAALLPREDQRRFLESDGFVAYSGPAVADLLKQFVVHNRMLTGGFAINGELVTLAEITCPILAFVGSNDQIGQPSAVRGILSAAPRARVYEAQLSAGHFGLVVGTAAGTVSWPTTAAWVDWQEGRGDEPEGIAVMAPHEASDNPPVNPLVAGAAGLATVGFIAARDVIDAATDLGAGAQAIAREAARGLPRLARLGQLQAHTQISLGKLLAEQAARDPDGECFLYEDRVHTRRAVNERIDRVVSGLIQVGVRQGEHVGVLMHTRPSALVTIAALSRMGAVAVLLTPGTEVAPALRLGEASSVVTDPEHLADARAVAARVFVVGGGDRRDRPGASRQDLGADIVDLEQVDPDAVRVPDWYRPDAGLGRDLAFILFSGAGRKLRAKRVTNSRWGLSAFGTASAAQLTAADTVYCLTPLSHSSGLLTSVGGAVAGGARIALTRDFDPQTFMAEVQRYGVTAVCYTWNLMRRVLDDPDLAIPPYHPIRVFLGSGMSAELSRRVQERFSPAKVVEFYASTEGDVVLANLRGTKAGAKGRRLPGSAAVALVRVDAATGRVAPAADGFLERVPVGEVGVLIGRADLDYTHADSLLRGVFQRGDAWFSTGHLFRQDEDGDYWLVDDLRSVAITPRGPVYSIPIADVLEQLGQVDLAVVYSVPGAPLDSPSLRSPAASDSPSLRSPAASDSPSLRSPAPLDSPSLRSPAAPGRDTVVGTVTLRPGAELTPAAVTEAFAGRGDQRPDVVQVLGEVPLTSWHRPRGRELAAAGVPEPGPYVWYFDPVSGEYAQQ</sequence>
<dbReference type="PANTHER" id="PTHR43107">
    <property type="entry name" value="LONG-CHAIN FATTY ACID TRANSPORT PROTEIN"/>
    <property type="match status" value="1"/>
</dbReference>
<proteinExistence type="inferred from homology"/>
<dbReference type="Pfam" id="PF00501">
    <property type="entry name" value="AMP-binding"/>
    <property type="match status" value="1"/>
</dbReference>
<organism evidence="7 8">
    <name type="scientific">Tsukamurella soli</name>
    <dbReference type="NCBI Taxonomy" id="644556"/>
    <lineage>
        <taxon>Bacteria</taxon>
        <taxon>Bacillati</taxon>
        <taxon>Actinomycetota</taxon>
        <taxon>Actinomycetes</taxon>
        <taxon>Mycobacteriales</taxon>
        <taxon>Tsukamurellaceae</taxon>
        <taxon>Tsukamurella</taxon>
    </lineage>
</organism>
<evidence type="ECO:0000256" key="1">
    <source>
        <dbReference type="ARBA" id="ARBA00006432"/>
    </source>
</evidence>
<feature type="domain" description="AMP-dependent synthetase/ligase" evidence="6">
    <location>
        <begin position="458"/>
        <end position="803"/>
    </location>
</feature>
<evidence type="ECO:0000256" key="5">
    <source>
        <dbReference type="SAM" id="MobiDB-lite"/>
    </source>
</evidence>
<dbReference type="Gene3D" id="3.40.50.12780">
    <property type="entry name" value="N-terminal domain of ligase-like"/>
    <property type="match status" value="1"/>
</dbReference>
<dbReference type="InterPro" id="IPR042099">
    <property type="entry name" value="ANL_N_sf"/>
</dbReference>
<keyword evidence="8" id="KW-1185">Reference proteome</keyword>
<dbReference type="EMBL" id="BAABFR010000011">
    <property type="protein sequence ID" value="GAA4387174.1"/>
    <property type="molecule type" value="Genomic_DNA"/>
</dbReference>
<dbReference type="SUPFAM" id="SSF56801">
    <property type="entry name" value="Acetyl-CoA synthetase-like"/>
    <property type="match status" value="1"/>
</dbReference>
<feature type="compositionally biased region" description="Polar residues" evidence="5">
    <location>
        <begin position="915"/>
        <end position="932"/>
    </location>
</feature>
<dbReference type="SUPFAM" id="SSF53474">
    <property type="entry name" value="alpha/beta-Hydrolases"/>
    <property type="match status" value="1"/>
</dbReference>
<dbReference type="RefSeq" id="WP_344992117.1">
    <property type="nucleotide sequence ID" value="NZ_BAABFR010000011.1"/>
</dbReference>
<evidence type="ECO:0000256" key="4">
    <source>
        <dbReference type="ARBA" id="ARBA00022840"/>
    </source>
</evidence>
<keyword evidence="2" id="KW-0436">Ligase</keyword>